<comment type="caution">
    <text evidence="14">The sequence shown here is derived from an EMBL/GenBank/DDBJ whole genome shotgun (WGS) entry which is preliminary data.</text>
</comment>
<comment type="subcellular location">
    <subcellularLocation>
        <location evidence="2">Membrane</location>
        <topology evidence="2">Multi-pass membrane protein</topology>
    </subcellularLocation>
</comment>
<dbReference type="Gene3D" id="1.20.1300.10">
    <property type="entry name" value="Fumarate reductase/succinate dehydrogenase, transmembrane subunit"/>
    <property type="match status" value="1"/>
</dbReference>
<proteinExistence type="inferred from homology"/>
<dbReference type="EMBL" id="BLJE01000001">
    <property type="protein sequence ID" value="GFE63283.1"/>
    <property type="molecule type" value="Genomic_DNA"/>
</dbReference>
<feature type="transmembrane region" description="Helical" evidence="13">
    <location>
        <begin position="68"/>
        <end position="87"/>
    </location>
</feature>
<evidence type="ECO:0000256" key="13">
    <source>
        <dbReference type="SAM" id="Phobius"/>
    </source>
</evidence>
<evidence type="ECO:0000313" key="14">
    <source>
        <dbReference type="EMBL" id="GFE63283.1"/>
    </source>
</evidence>
<evidence type="ECO:0000256" key="7">
    <source>
        <dbReference type="ARBA" id="ARBA00022723"/>
    </source>
</evidence>
<dbReference type="OrthoDB" id="9799441at2"/>
<keyword evidence="6 13" id="KW-0812">Transmembrane</keyword>
<dbReference type="InterPro" id="IPR014314">
    <property type="entry name" value="Succ_DH_cytb556"/>
</dbReference>
<dbReference type="Pfam" id="PF01127">
    <property type="entry name" value="Sdh_cyt"/>
    <property type="match status" value="1"/>
</dbReference>
<comment type="similarity">
    <text evidence="3">Belongs to the cytochrome b560 family.</text>
</comment>
<comment type="function">
    <text evidence="1">Membrane-anchoring subunit of succinate dehydrogenase (SDH).</text>
</comment>
<dbReference type="GO" id="GO:0046872">
    <property type="term" value="F:metal ion binding"/>
    <property type="evidence" value="ECO:0007669"/>
    <property type="project" value="UniProtKB-KW"/>
</dbReference>
<dbReference type="GO" id="GO:0009055">
    <property type="term" value="F:electron transfer activity"/>
    <property type="evidence" value="ECO:0007669"/>
    <property type="project" value="InterPro"/>
</dbReference>
<gene>
    <name evidence="14" type="ORF">KIN_03570</name>
</gene>
<evidence type="ECO:0000313" key="15">
    <source>
        <dbReference type="Proteomes" id="UP000436822"/>
    </source>
</evidence>
<evidence type="ECO:0000256" key="2">
    <source>
        <dbReference type="ARBA" id="ARBA00004141"/>
    </source>
</evidence>
<dbReference type="PIRSF" id="PIRSF000178">
    <property type="entry name" value="SDH_cyt_b560"/>
    <property type="match status" value="1"/>
</dbReference>
<dbReference type="NCBIfam" id="TIGR02970">
    <property type="entry name" value="succ_dehyd_cytB"/>
    <property type="match status" value="1"/>
</dbReference>
<evidence type="ECO:0000256" key="4">
    <source>
        <dbReference type="ARBA" id="ARBA00020076"/>
    </source>
</evidence>
<dbReference type="PROSITE" id="PS01001">
    <property type="entry name" value="SDH_CYT_2"/>
    <property type="match status" value="1"/>
</dbReference>
<dbReference type="SUPFAM" id="SSF81343">
    <property type="entry name" value="Fumarate reductase respiratory complex transmembrane subunits"/>
    <property type="match status" value="1"/>
</dbReference>
<dbReference type="InterPro" id="IPR018495">
    <property type="entry name" value="Succ_DH_cyt_bsu_CS"/>
</dbReference>
<accession>A0A6N6JAL4</accession>
<keyword evidence="15" id="KW-1185">Reference proteome</keyword>
<organism evidence="14 15">
    <name type="scientific">Litoreibacter roseus</name>
    <dbReference type="NCBI Taxonomy" id="2601869"/>
    <lineage>
        <taxon>Bacteria</taxon>
        <taxon>Pseudomonadati</taxon>
        <taxon>Pseudomonadota</taxon>
        <taxon>Alphaproteobacteria</taxon>
        <taxon>Rhodobacterales</taxon>
        <taxon>Roseobacteraceae</taxon>
        <taxon>Litoreibacter</taxon>
    </lineage>
</organism>
<keyword evidence="9 12" id="KW-0408">Iron</keyword>
<feature type="transmembrane region" description="Helical" evidence="13">
    <location>
        <begin position="28"/>
        <end position="48"/>
    </location>
</feature>
<keyword evidence="10 13" id="KW-0472">Membrane</keyword>
<evidence type="ECO:0000256" key="9">
    <source>
        <dbReference type="ARBA" id="ARBA00023004"/>
    </source>
</evidence>
<comment type="cofactor">
    <cofactor evidence="12">
        <name>heme</name>
        <dbReference type="ChEBI" id="CHEBI:30413"/>
    </cofactor>
    <text evidence="12">The heme is bound between the two transmembrane subunits.</text>
</comment>
<reference evidence="14 15" key="1">
    <citation type="submission" date="2019-12" db="EMBL/GenBank/DDBJ databases">
        <title>Litoreibacter badius sp. nov., a novel bacteriochlorophyll a-containing bacterium in the genus Litoreibacter.</title>
        <authorList>
            <person name="Kanamuro M."/>
            <person name="Takabe Y."/>
            <person name="Mori K."/>
            <person name="Takaichi S."/>
            <person name="Hanada S."/>
        </authorList>
    </citation>
    <scope>NUCLEOTIDE SEQUENCE [LARGE SCALE GENOMIC DNA]</scope>
    <source>
        <strain evidence="14 15">K6</strain>
    </source>
</reference>
<dbReference type="PANTHER" id="PTHR10978:SF5">
    <property type="entry name" value="SUCCINATE DEHYDROGENASE CYTOCHROME B560 SUBUNIT, MITOCHONDRIAL"/>
    <property type="match status" value="1"/>
</dbReference>
<evidence type="ECO:0000256" key="5">
    <source>
        <dbReference type="ARBA" id="ARBA00022617"/>
    </source>
</evidence>
<keyword evidence="8 13" id="KW-1133">Transmembrane helix</keyword>
<evidence type="ECO:0000256" key="12">
    <source>
        <dbReference type="PIRSR" id="PIRSR000178-1"/>
    </source>
</evidence>
<dbReference type="RefSeq" id="WP_159804232.1">
    <property type="nucleotide sequence ID" value="NZ_BLJE01000001.1"/>
</dbReference>
<sequence length="127" mass="14107">MADVNRGNRPLSPHLSIYRPQWTSVTSILTRITGNALLLASILIVWWFLAASYGPEYFETANAVLTSWFGDLVLFGSLWAVWYHLLAGLRHLYWDSGHGFELDVAEKLAYGVVGGSLVLTILTALVL</sequence>
<keyword evidence="7 12" id="KW-0479">Metal-binding</keyword>
<feature type="binding site" description="axial binding residue" evidence="12">
    <location>
        <position position="84"/>
    </location>
    <ligand>
        <name>heme</name>
        <dbReference type="ChEBI" id="CHEBI:30413"/>
        <note>ligand shared with second transmembrane subunit</note>
    </ligand>
    <ligandPart>
        <name>Fe</name>
        <dbReference type="ChEBI" id="CHEBI:18248"/>
    </ligandPart>
</feature>
<evidence type="ECO:0000256" key="6">
    <source>
        <dbReference type="ARBA" id="ARBA00022692"/>
    </source>
</evidence>
<evidence type="ECO:0000256" key="1">
    <source>
        <dbReference type="ARBA" id="ARBA00004050"/>
    </source>
</evidence>
<dbReference type="InterPro" id="IPR000701">
    <property type="entry name" value="SuccDH_FuR_B_TM-su"/>
</dbReference>
<dbReference type="AlphaFoldDB" id="A0A6N6JAL4"/>
<dbReference type="Proteomes" id="UP000436822">
    <property type="component" value="Unassembled WGS sequence"/>
</dbReference>
<feature type="transmembrane region" description="Helical" evidence="13">
    <location>
        <begin position="108"/>
        <end position="126"/>
    </location>
</feature>
<evidence type="ECO:0000256" key="11">
    <source>
        <dbReference type="ARBA" id="ARBA00025912"/>
    </source>
</evidence>
<comment type="subunit">
    <text evidence="11">Part of an enzyme complex containing four subunits: a flavoprotein, an iron-sulfur protein, plus two membrane-anchoring proteins, SdhC and SdhD. The complex can form homotrimers.</text>
</comment>
<evidence type="ECO:0000256" key="8">
    <source>
        <dbReference type="ARBA" id="ARBA00022989"/>
    </source>
</evidence>
<dbReference type="InterPro" id="IPR034804">
    <property type="entry name" value="SQR/QFR_C/D"/>
</dbReference>
<dbReference type="GO" id="GO:0006099">
    <property type="term" value="P:tricarboxylic acid cycle"/>
    <property type="evidence" value="ECO:0007669"/>
    <property type="project" value="InterPro"/>
</dbReference>
<dbReference type="CDD" id="cd03499">
    <property type="entry name" value="SQR_TypeC_SdhC"/>
    <property type="match status" value="1"/>
</dbReference>
<dbReference type="GO" id="GO:0016020">
    <property type="term" value="C:membrane"/>
    <property type="evidence" value="ECO:0007669"/>
    <property type="project" value="UniProtKB-SubCell"/>
</dbReference>
<keyword evidence="5 12" id="KW-0349">Heme</keyword>
<evidence type="ECO:0000256" key="3">
    <source>
        <dbReference type="ARBA" id="ARBA00007244"/>
    </source>
</evidence>
<dbReference type="PANTHER" id="PTHR10978">
    <property type="entry name" value="SUCCINATE DEHYDROGENASE CYTOCHROME B560 SUBUNIT"/>
    <property type="match status" value="1"/>
</dbReference>
<evidence type="ECO:0000256" key="10">
    <source>
        <dbReference type="ARBA" id="ARBA00023136"/>
    </source>
</evidence>
<name>A0A6N6JAL4_9RHOB</name>
<protein>
    <recommendedName>
        <fullName evidence="4">Succinate dehydrogenase cytochrome b556 subunit</fullName>
    </recommendedName>
</protein>